<dbReference type="AlphaFoldDB" id="A0A699U5A2"/>
<organism evidence="1">
    <name type="scientific">Tanacetum cinerariifolium</name>
    <name type="common">Dalmatian daisy</name>
    <name type="synonym">Chrysanthemum cinerariifolium</name>
    <dbReference type="NCBI Taxonomy" id="118510"/>
    <lineage>
        <taxon>Eukaryota</taxon>
        <taxon>Viridiplantae</taxon>
        <taxon>Streptophyta</taxon>
        <taxon>Embryophyta</taxon>
        <taxon>Tracheophyta</taxon>
        <taxon>Spermatophyta</taxon>
        <taxon>Magnoliopsida</taxon>
        <taxon>eudicotyledons</taxon>
        <taxon>Gunneridae</taxon>
        <taxon>Pentapetalae</taxon>
        <taxon>asterids</taxon>
        <taxon>campanulids</taxon>
        <taxon>Asterales</taxon>
        <taxon>Asteraceae</taxon>
        <taxon>Asteroideae</taxon>
        <taxon>Anthemideae</taxon>
        <taxon>Anthemidinae</taxon>
        <taxon>Tanacetum</taxon>
    </lineage>
</organism>
<evidence type="ECO:0000313" key="1">
    <source>
        <dbReference type="EMBL" id="GFD17251.1"/>
    </source>
</evidence>
<accession>A0A699U5A2</accession>
<comment type="caution">
    <text evidence="1">The sequence shown here is derived from an EMBL/GenBank/DDBJ whole genome shotgun (WGS) entry which is preliminary data.</text>
</comment>
<gene>
    <name evidence="1" type="ORF">Tci_889220</name>
</gene>
<feature type="non-terminal residue" evidence="1">
    <location>
        <position position="80"/>
    </location>
</feature>
<proteinExistence type="predicted"/>
<name>A0A699U5A2_TANCI</name>
<reference evidence="1" key="1">
    <citation type="journal article" date="2019" name="Sci. Rep.">
        <title>Draft genome of Tanacetum cinerariifolium, the natural source of mosquito coil.</title>
        <authorList>
            <person name="Yamashiro T."/>
            <person name="Shiraishi A."/>
            <person name="Satake H."/>
            <person name="Nakayama K."/>
        </authorList>
    </citation>
    <scope>NUCLEOTIDE SEQUENCE</scope>
</reference>
<sequence>MCGQEEENREDALIAILKSLVGKCKAVYANKGAQIETSLNGTDEVQGVSFIAKDDIHDEDDILSGVLPCQLPPKELSLRS</sequence>
<dbReference type="EMBL" id="BKCJ011298873">
    <property type="protein sequence ID" value="GFD17251.1"/>
    <property type="molecule type" value="Genomic_DNA"/>
</dbReference>
<protein>
    <submittedName>
        <fullName evidence="1">Uncharacterized protein</fullName>
    </submittedName>
</protein>